<organism evidence="1">
    <name type="scientific">Streptomyces sp. NBC_00003</name>
    <dbReference type="NCBI Taxonomy" id="2903608"/>
    <lineage>
        <taxon>Bacteria</taxon>
        <taxon>Bacillati</taxon>
        <taxon>Actinomycetota</taxon>
        <taxon>Actinomycetes</taxon>
        <taxon>Kitasatosporales</taxon>
        <taxon>Streptomycetaceae</taxon>
        <taxon>Streptomyces</taxon>
    </lineage>
</organism>
<name>A0AAU2VA01_9ACTN</name>
<evidence type="ECO:0000313" key="1">
    <source>
        <dbReference type="EMBL" id="WTW64271.1"/>
    </source>
</evidence>
<dbReference type="EMBL" id="CP108318">
    <property type="protein sequence ID" value="WTW64271.1"/>
    <property type="molecule type" value="Genomic_DNA"/>
</dbReference>
<sequence length="77" mass="8015">MPGHDDVVLAMARGDHQEHVHTRETLGKTGGIVEVDAADGQRSLDLPGIASSEDGVVVVRQPLGDERAQSVGCAGDQ</sequence>
<proteinExistence type="predicted"/>
<protein>
    <submittedName>
        <fullName evidence="1">Uncharacterized protein</fullName>
    </submittedName>
</protein>
<gene>
    <name evidence="1" type="ORF">OG549_28525</name>
</gene>
<reference evidence="1" key="1">
    <citation type="submission" date="2022-10" db="EMBL/GenBank/DDBJ databases">
        <title>The complete genomes of actinobacterial strains from the NBC collection.</title>
        <authorList>
            <person name="Joergensen T.S."/>
            <person name="Alvarez Arevalo M."/>
            <person name="Sterndorff E.B."/>
            <person name="Faurdal D."/>
            <person name="Vuksanovic O."/>
            <person name="Mourched A.-S."/>
            <person name="Charusanti P."/>
            <person name="Shaw S."/>
            <person name="Blin K."/>
            <person name="Weber T."/>
        </authorList>
    </citation>
    <scope>NUCLEOTIDE SEQUENCE</scope>
    <source>
        <strain evidence="1">NBC_00003</strain>
    </source>
</reference>
<accession>A0AAU2VA01</accession>
<dbReference type="AlphaFoldDB" id="A0AAU2VA01"/>